<dbReference type="EMBL" id="BMSX01000014">
    <property type="protein sequence ID" value="GGR32433.1"/>
    <property type="molecule type" value="Genomic_DNA"/>
</dbReference>
<dbReference type="Proteomes" id="UP000658320">
    <property type="component" value="Unassembled WGS sequence"/>
</dbReference>
<organism evidence="2 3">
    <name type="scientific">Streptomyces aurantiogriseus</name>
    <dbReference type="NCBI Taxonomy" id="66870"/>
    <lineage>
        <taxon>Bacteria</taxon>
        <taxon>Bacillati</taxon>
        <taxon>Actinomycetota</taxon>
        <taxon>Actinomycetes</taxon>
        <taxon>Kitasatosporales</taxon>
        <taxon>Streptomycetaceae</taxon>
        <taxon>Streptomyces</taxon>
    </lineage>
</organism>
<evidence type="ECO:0000256" key="1">
    <source>
        <dbReference type="SAM" id="MobiDB-lite"/>
    </source>
</evidence>
<dbReference type="AlphaFoldDB" id="A0A918CMA0"/>
<accession>A0A918CMA0</accession>
<keyword evidence="3" id="KW-1185">Reference proteome</keyword>
<name>A0A918CMA0_9ACTN</name>
<gene>
    <name evidence="2" type="ORF">GCM10010251_55690</name>
</gene>
<protein>
    <submittedName>
        <fullName evidence="2">Uncharacterized protein</fullName>
    </submittedName>
</protein>
<sequence length="62" mass="6444">MPAGPVSAGTDGQPVTFRAPPSREGGGGARTRHPGKSTQLRQTVEDFASFVTPLTVNRTVPP</sequence>
<feature type="region of interest" description="Disordered" evidence="1">
    <location>
        <begin position="1"/>
        <end position="42"/>
    </location>
</feature>
<comment type="caution">
    <text evidence="2">The sequence shown here is derived from an EMBL/GenBank/DDBJ whole genome shotgun (WGS) entry which is preliminary data.</text>
</comment>
<evidence type="ECO:0000313" key="3">
    <source>
        <dbReference type="Proteomes" id="UP000658320"/>
    </source>
</evidence>
<reference evidence="2" key="1">
    <citation type="journal article" date="2014" name="Int. J. Syst. Evol. Microbiol.">
        <title>Complete genome sequence of Corynebacterium casei LMG S-19264T (=DSM 44701T), isolated from a smear-ripened cheese.</title>
        <authorList>
            <consortium name="US DOE Joint Genome Institute (JGI-PGF)"/>
            <person name="Walter F."/>
            <person name="Albersmeier A."/>
            <person name="Kalinowski J."/>
            <person name="Ruckert C."/>
        </authorList>
    </citation>
    <scope>NUCLEOTIDE SEQUENCE</scope>
    <source>
        <strain evidence="2">JCM 4346</strain>
    </source>
</reference>
<reference evidence="2" key="2">
    <citation type="submission" date="2020-09" db="EMBL/GenBank/DDBJ databases">
        <authorList>
            <person name="Sun Q."/>
            <person name="Ohkuma M."/>
        </authorList>
    </citation>
    <scope>NUCLEOTIDE SEQUENCE</scope>
    <source>
        <strain evidence="2">JCM 4346</strain>
    </source>
</reference>
<proteinExistence type="predicted"/>
<evidence type="ECO:0000313" key="2">
    <source>
        <dbReference type="EMBL" id="GGR32433.1"/>
    </source>
</evidence>